<protein>
    <submittedName>
        <fullName evidence="1">Uncharacterized protein</fullName>
    </submittedName>
</protein>
<accession>A0A8A0RSH6</accession>
<dbReference type="KEGG" id="kme:H0A61_02888"/>
<name>A0A8A0RSH6_9FIRM</name>
<gene>
    <name evidence="1" type="ORF">H0A61_02888</name>
</gene>
<dbReference type="AlphaFoldDB" id="A0A8A0RSH6"/>
<sequence>MKYLRKKLLGIVFVDSGSLIVTDPCYISQWQQKGSNPAELHFWGRDEDTLAAYLKKQGQFFKVKKRNSYYSVRHKDYSAEYLQEYLNQIITEKNWLVITDVVEDSVINRAYDIRCSNDMGGQVEDLNGNPGLGVIFSSGLGDGAYGVWAYYTKLPDWGERIAKVEIQLIDEDN</sequence>
<organism evidence="1 2">
    <name type="scientific">Koleobacter methoxysyntrophicus</name>
    <dbReference type="NCBI Taxonomy" id="2751313"/>
    <lineage>
        <taxon>Bacteria</taxon>
        <taxon>Bacillati</taxon>
        <taxon>Bacillota</taxon>
        <taxon>Clostridia</taxon>
        <taxon>Koleobacterales</taxon>
        <taxon>Koleobacteraceae</taxon>
        <taxon>Koleobacter</taxon>
    </lineage>
</organism>
<dbReference type="RefSeq" id="WP_206707787.1">
    <property type="nucleotide sequence ID" value="NZ_CP059066.1"/>
</dbReference>
<keyword evidence="2" id="KW-1185">Reference proteome</keyword>
<evidence type="ECO:0000313" key="1">
    <source>
        <dbReference type="EMBL" id="QSQ10480.1"/>
    </source>
</evidence>
<reference evidence="1" key="1">
    <citation type="submission" date="2020-07" db="EMBL/GenBank/DDBJ databases">
        <title>Koleobacter methoxysyntrophicus gen. nov., sp. nov., a novel anaerobic bacterium isolated from deep subsurface oil field and proposal of Koleobacterales ord. nov. in the phylum Firmicutes.</title>
        <authorList>
            <person name="Sakamoto S."/>
            <person name="Tamaki H."/>
        </authorList>
    </citation>
    <scope>NUCLEOTIDE SEQUENCE</scope>
    <source>
        <strain evidence="1">NRmbB1</strain>
    </source>
</reference>
<evidence type="ECO:0000313" key="2">
    <source>
        <dbReference type="Proteomes" id="UP000662904"/>
    </source>
</evidence>
<dbReference type="Proteomes" id="UP000662904">
    <property type="component" value="Chromosome"/>
</dbReference>
<dbReference type="EMBL" id="CP059066">
    <property type="protein sequence ID" value="QSQ10480.1"/>
    <property type="molecule type" value="Genomic_DNA"/>
</dbReference>
<proteinExistence type="predicted"/>